<dbReference type="PRINTS" id="PR00778">
    <property type="entry name" value="HTHARSR"/>
</dbReference>
<dbReference type="InterPro" id="IPR001845">
    <property type="entry name" value="HTH_ArsR_DNA-bd_dom"/>
</dbReference>
<protein>
    <submittedName>
        <fullName evidence="3">Transcriptional regulator</fullName>
    </submittedName>
</protein>
<proteinExistence type="predicted"/>
<dbReference type="OrthoDB" id="9806976at2"/>
<dbReference type="EMBL" id="NKYE01000001">
    <property type="protein sequence ID" value="OZM75021.1"/>
    <property type="molecule type" value="Genomic_DNA"/>
</dbReference>
<evidence type="ECO:0000313" key="4">
    <source>
        <dbReference type="Proteomes" id="UP000242444"/>
    </source>
</evidence>
<dbReference type="InterPro" id="IPR036390">
    <property type="entry name" value="WH_DNA-bd_sf"/>
</dbReference>
<dbReference type="RefSeq" id="WP_094860801.1">
    <property type="nucleotide sequence ID" value="NZ_NKYE01000001.1"/>
</dbReference>
<name>A0A263D9H2_9PSEU</name>
<dbReference type="PANTHER" id="PTHR38600:SF2">
    <property type="entry name" value="SLL0088 PROTEIN"/>
    <property type="match status" value="1"/>
</dbReference>
<dbReference type="InParanoid" id="A0A263D9H2"/>
<dbReference type="InterPro" id="IPR011991">
    <property type="entry name" value="ArsR-like_HTH"/>
</dbReference>
<gene>
    <name evidence="3" type="ORF">CFN78_02205</name>
</gene>
<dbReference type="Pfam" id="PF12840">
    <property type="entry name" value="HTH_20"/>
    <property type="match status" value="1"/>
</dbReference>
<dbReference type="SMART" id="SM00418">
    <property type="entry name" value="HTH_ARSR"/>
    <property type="match status" value="1"/>
</dbReference>
<dbReference type="InterPro" id="IPR036388">
    <property type="entry name" value="WH-like_DNA-bd_sf"/>
</dbReference>
<feature type="region of interest" description="Disordered" evidence="1">
    <location>
        <begin position="106"/>
        <end position="126"/>
    </location>
</feature>
<dbReference type="PROSITE" id="PS50987">
    <property type="entry name" value="HTH_ARSR_2"/>
    <property type="match status" value="1"/>
</dbReference>
<dbReference type="PANTHER" id="PTHR38600">
    <property type="entry name" value="TRANSCRIPTIONAL REGULATORY PROTEIN"/>
    <property type="match status" value="1"/>
</dbReference>
<evidence type="ECO:0000256" key="1">
    <source>
        <dbReference type="SAM" id="MobiDB-lite"/>
    </source>
</evidence>
<dbReference type="Gene3D" id="1.10.10.10">
    <property type="entry name" value="Winged helix-like DNA-binding domain superfamily/Winged helix DNA-binding domain"/>
    <property type="match status" value="1"/>
</dbReference>
<dbReference type="Proteomes" id="UP000242444">
    <property type="component" value="Unassembled WGS sequence"/>
</dbReference>
<feature type="domain" description="HTH arsR-type" evidence="2">
    <location>
        <begin position="1"/>
        <end position="94"/>
    </location>
</feature>
<evidence type="ECO:0000259" key="2">
    <source>
        <dbReference type="PROSITE" id="PS50987"/>
    </source>
</evidence>
<keyword evidence="4" id="KW-1185">Reference proteome</keyword>
<dbReference type="GO" id="GO:0003700">
    <property type="term" value="F:DNA-binding transcription factor activity"/>
    <property type="evidence" value="ECO:0007669"/>
    <property type="project" value="InterPro"/>
</dbReference>
<organism evidence="3 4">
    <name type="scientific">Amycolatopsis antarctica</name>
    <dbReference type="NCBI Taxonomy" id="1854586"/>
    <lineage>
        <taxon>Bacteria</taxon>
        <taxon>Bacillati</taxon>
        <taxon>Actinomycetota</taxon>
        <taxon>Actinomycetes</taxon>
        <taxon>Pseudonocardiales</taxon>
        <taxon>Pseudonocardiaceae</taxon>
        <taxon>Amycolatopsis</taxon>
    </lineage>
</organism>
<comment type="caution">
    <text evidence="3">The sequence shown here is derived from an EMBL/GenBank/DDBJ whole genome shotgun (WGS) entry which is preliminary data.</text>
</comment>
<dbReference type="SUPFAM" id="SSF46785">
    <property type="entry name" value="Winged helix' DNA-binding domain"/>
    <property type="match status" value="1"/>
</dbReference>
<dbReference type="NCBIfam" id="NF033788">
    <property type="entry name" value="HTH_metalloreg"/>
    <property type="match status" value="1"/>
</dbReference>
<sequence length="126" mass="14687">MRQTEDQLNHTFAALADPTRRAILTLLAGNEATVHEMAERFAVSPQAISKHLKVLERAELLTREKQGQRRPCRLRTRPLISSAMWMEHHRQTVEARLDRLGDLLDEMQREDRNTKNHETKGKTDEH</sequence>
<accession>A0A263D9H2</accession>
<dbReference type="CDD" id="cd00090">
    <property type="entry name" value="HTH_ARSR"/>
    <property type="match status" value="1"/>
</dbReference>
<dbReference type="AlphaFoldDB" id="A0A263D9H2"/>
<evidence type="ECO:0000313" key="3">
    <source>
        <dbReference type="EMBL" id="OZM75021.1"/>
    </source>
</evidence>
<reference evidence="3 4" key="1">
    <citation type="submission" date="2017-07" db="EMBL/GenBank/DDBJ databases">
        <title>Amycolatopsis antarcticus sp. nov., isolated from the surface of an Antarcticus brown macroalga.</title>
        <authorList>
            <person name="Wang J."/>
            <person name="Leiva S."/>
            <person name="Huang J."/>
            <person name="Huang Y."/>
        </authorList>
    </citation>
    <scope>NUCLEOTIDE SEQUENCE [LARGE SCALE GENOMIC DNA]</scope>
    <source>
        <strain evidence="3 4">AU-G6</strain>
    </source>
</reference>